<dbReference type="EMBL" id="DRBW01000218">
    <property type="protein sequence ID" value="HDM90721.1"/>
    <property type="molecule type" value="Genomic_DNA"/>
</dbReference>
<protein>
    <submittedName>
        <fullName evidence="1">Uncharacterized protein</fullName>
    </submittedName>
</protein>
<reference evidence="1" key="1">
    <citation type="journal article" date="2020" name="mSystems">
        <title>Genome- and Community-Level Interaction Insights into Carbon Utilization and Element Cycling Functions of Hydrothermarchaeota in Hydrothermal Sediment.</title>
        <authorList>
            <person name="Zhou Z."/>
            <person name="Liu Y."/>
            <person name="Xu W."/>
            <person name="Pan J."/>
            <person name="Luo Z.H."/>
            <person name="Li M."/>
        </authorList>
    </citation>
    <scope>NUCLEOTIDE SEQUENCE [LARGE SCALE GENOMIC DNA]</scope>
    <source>
        <strain evidence="1">HyVt-237</strain>
    </source>
</reference>
<evidence type="ECO:0000313" key="1">
    <source>
        <dbReference type="EMBL" id="HDM90721.1"/>
    </source>
</evidence>
<dbReference type="AlphaFoldDB" id="A0A7C0X9Z4"/>
<gene>
    <name evidence="1" type="ORF">ENG67_05920</name>
</gene>
<name>A0A7C0X9Z4_UNCW3</name>
<accession>A0A7C0X9Z4</accession>
<sequence length="85" mass="9524">MGDLDLILKRSPKYMKAICEMGDLNLTLPPDFDGSIETYVKFGSLEVDDSIDYRSEENRIVVGEGKASELFVVCNMGDVEITRTE</sequence>
<comment type="caution">
    <text evidence="1">The sequence shown here is derived from an EMBL/GenBank/DDBJ whole genome shotgun (WGS) entry which is preliminary data.</text>
</comment>
<proteinExistence type="predicted"/>
<organism evidence="1">
    <name type="scientific">candidate division WOR-3 bacterium</name>
    <dbReference type="NCBI Taxonomy" id="2052148"/>
    <lineage>
        <taxon>Bacteria</taxon>
        <taxon>Bacteria division WOR-3</taxon>
    </lineage>
</organism>
<dbReference type="Proteomes" id="UP000885931">
    <property type="component" value="Unassembled WGS sequence"/>
</dbReference>